<evidence type="ECO:0000313" key="3">
    <source>
        <dbReference type="Proteomes" id="UP000003020"/>
    </source>
</evidence>
<evidence type="ECO:0000256" key="1">
    <source>
        <dbReference type="SAM" id="Phobius"/>
    </source>
</evidence>
<organism evidence="2 3">
    <name type="scientific">Corynebacterium pseudogenitalium ATCC 33035</name>
    <dbReference type="NCBI Taxonomy" id="525264"/>
    <lineage>
        <taxon>Bacteria</taxon>
        <taxon>Bacillati</taxon>
        <taxon>Actinomycetota</taxon>
        <taxon>Actinomycetes</taxon>
        <taxon>Mycobacteriales</taxon>
        <taxon>Corynebacteriaceae</taxon>
        <taxon>Corynebacterium</taxon>
    </lineage>
</organism>
<keyword evidence="1" id="KW-0812">Transmembrane</keyword>
<dbReference type="AlphaFoldDB" id="E2S795"/>
<proteinExistence type="predicted"/>
<gene>
    <name evidence="2" type="ORF">HMPREF0305_12397</name>
</gene>
<dbReference type="EMBL" id="ABYQ02000015">
    <property type="protein sequence ID" value="EFQ79383.1"/>
    <property type="molecule type" value="Genomic_DNA"/>
</dbReference>
<dbReference type="Proteomes" id="UP000003020">
    <property type="component" value="Unassembled WGS sequence"/>
</dbReference>
<keyword evidence="1" id="KW-0472">Membrane</keyword>
<feature type="transmembrane region" description="Helical" evidence="1">
    <location>
        <begin position="59"/>
        <end position="80"/>
    </location>
</feature>
<feature type="transmembrane region" description="Helical" evidence="1">
    <location>
        <begin position="30"/>
        <end position="53"/>
    </location>
</feature>
<reference evidence="2 3" key="1">
    <citation type="submission" date="2010-08" db="EMBL/GenBank/DDBJ databases">
        <authorList>
            <person name="Muzny D."/>
            <person name="Qin X."/>
            <person name="Buhay C."/>
            <person name="Dugan-Rocha S."/>
            <person name="Ding Y."/>
            <person name="Chen G."/>
            <person name="Hawes A."/>
            <person name="Holder M."/>
            <person name="Jhangiani S."/>
            <person name="Johnson A."/>
            <person name="Khan Z."/>
            <person name="Li Z."/>
            <person name="Liu W."/>
            <person name="Liu X."/>
            <person name="Perez L."/>
            <person name="Shen H."/>
            <person name="Wang Q."/>
            <person name="Watt J."/>
            <person name="Xi L."/>
            <person name="Xin Y."/>
            <person name="Zhou J."/>
            <person name="Deng J."/>
            <person name="Jiang H."/>
            <person name="Liu Y."/>
            <person name="Qu J."/>
            <person name="Song X.-Z."/>
            <person name="Zhang L."/>
            <person name="Villasana D."/>
            <person name="Johnson A."/>
            <person name="Liu J."/>
            <person name="Liyanage D."/>
            <person name="Lorensuhewa L."/>
            <person name="Robinson T."/>
            <person name="Song A."/>
            <person name="Song B.-B."/>
            <person name="Dinh H."/>
            <person name="Thornton R."/>
            <person name="Coyle M."/>
            <person name="Francisco L."/>
            <person name="Jackson L."/>
            <person name="Javaid M."/>
            <person name="Korchina V."/>
            <person name="Kovar C."/>
            <person name="Mata R."/>
            <person name="Mathew T."/>
            <person name="Ngo R."/>
            <person name="Nguyen L."/>
            <person name="Nguyen N."/>
            <person name="Okwuonu G."/>
            <person name="Ongeri F."/>
            <person name="Pham C."/>
            <person name="Simmons D."/>
            <person name="Wilczek-Boney K."/>
            <person name="Hale W."/>
            <person name="Jakkamsetti A."/>
            <person name="Pham P."/>
            <person name="Ruth R."/>
            <person name="San Lucas F."/>
            <person name="Warren J."/>
            <person name="Zhang J."/>
            <person name="Zhao Z."/>
            <person name="Zhou C."/>
            <person name="Zhu D."/>
            <person name="Lee S."/>
            <person name="Bess C."/>
            <person name="Blankenburg K."/>
            <person name="Forbes L."/>
            <person name="Fu Q."/>
            <person name="Gubbala S."/>
            <person name="Hirani K."/>
            <person name="Jayaseelan J.C."/>
            <person name="Lara F."/>
            <person name="Munidasa M."/>
            <person name="Palculict T."/>
            <person name="Patil S."/>
            <person name="Pu L.-L."/>
            <person name="Saada N."/>
            <person name="Tang L."/>
            <person name="Weissenberger G."/>
            <person name="Zhu Y."/>
            <person name="Hemphill L."/>
            <person name="Shang Y."/>
            <person name="Youmans B."/>
            <person name="Ayvaz T."/>
            <person name="Ross M."/>
            <person name="Santibanez J."/>
            <person name="Aqrawi P."/>
            <person name="Gross S."/>
            <person name="Joshi V."/>
            <person name="Fowler G."/>
            <person name="Nazareth L."/>
            <person name="Reid J."/>
            <person name="Worley K."/>
            <person name="Petrosino J."/>
            <person name="Highlander S."/>
            <person name="Gibbs R."/>
        </authorList>
    </citation>
    <scope>NUCLEOTIDE SEQUENCE [LARGE SCALE GENOMIC DNA]</scope>
    <source>
        <strain evidence="2 3">ATCC 33035</strain>
    </source>
</reference>
<feature type="transmembrane region" description="Helical" evidence="1">
    <location>
        <begin position="6"/>
        <end position="23"/>
    </location>
</feature>
<keyword evidence="1" id="KW-1133">Transmembrane helix</keyword>
<protein>
    <submittedName>
        <fullName evidence="2">Uncharacterized protein</fullName>
    </submittedName>
</protein>
<sequence>MDSYTLGLFIVAALLALIAVALSDPSDRHLAAGVGVVVSALFWTVPLVMLWWIGTPFSFIVFVIALSTVVMWALLADHALNQAFA</sequence>
<keyword evidence="3" id="KW-1185">Reference proteome</keyword>
<comment type="caution">
    <text evidence="2">The sequence shown here is derived from an EMBL/GenBank/DDBJ whole genome shotgun (WGS) entry which is preliminary data.</text>
</comment>
<accession>E2S795</accession>
<dbReference type="HOGENOM" id="CLU_2507073_0_0_11"/>
<evidence type="ECO:0000313" key="2">
    <source>
        <dbReference type="EMBL" id="EFQ79383.1"/>
    </source>
</evidence>
<dbReference type="RefSeq" id="WP_005326145.1">
    <property type="nucleotide sequence ID" value="NZ_GL542881.1"/>
</dbReference>
<name>E2S795_9CORY</name>